<dbReference type="AlphaFoldDB" id="A0A4R6SKC7"/>
<gene>
    <name evidence="3" type="ORF">EV186_101520</name>
</gene>
<evidence type="ECO:0000256" key="2">
    <source>
        <dbReference type="SAM" id="Phobius"/>
    </source>
</evidence>
<feature type="transmembrane region" description="Helical" evidence="2">
    <location>
        <begin position="45"/>
        <end position="64"/>
    </location>
</feature>
<accession>A0A4R6SKC7</accession>
<sequence>MQPYPPQQPPGGGGEPWPQQPPRPPVQVPFQYGQAPVPPKRKAPFVVAGIAIAVVLGVIAFVVVNNDHRSPVEWAKAQPSQAVAGDCIKVISASTTDARVEKVDCTSPDAVFKVGTKMDGTHEQCPSDSYDTYTQSGRGDEFTLCLMLNAVEGDCFSHVSSGTTAKVACTAADAEARADKVVNGEAAESACPADTGLTLVYPEPGETLCLNEVTGT</sequence>
<evidence type="ECO:0000256" key="1">
    <source>
        <dbReference type="SAM" id="MobiDB-lite"/>
    </source>
</evidence>
<organism evidence="3 4">
    <name type="scientific">Labedaea rhizosphaerae</name>
    <dbReference type="NCBI Taxonomy" id="598644"/>
    <lineage>
        <taxon>Bacteria</taxon>
        <taxon>Bacillati</taxon>
        <taxon>Actinomycetota</taxon>
        <taxon>Actinomycetes</taxon>
        <taxon>Pseudonocardiales</taxon>
        <taxon>Pseudonocardiaceae</taxon>
        <taxon>Labedaea</taxon>
    </lineage>
</organism>
<feature type="region of interest" description="Disordered" evidence="1">
    <location>
        <begin position="1"/>
        <end position="33"/>
    </location>
</feature>
<evidence type="ECO:0000313" key="4">
    <source>
        <dbReference type="Proteomes" id="UP000295444"/>
    </source>
</evidence>
<dbReference type="EMBL" id="SNXZ01000001">
    <property type="protein sequence ID" value="TDQ04568.1"/>
    <property type="molecule type" value="Genomic_DNA"/>
</dbReference>
<dbReference type="Proteomes" id="UP000295444">
    <property type="component" value="Unassembled WGS sequence"/>
</dbReference>
<reference evidence="3 4" key="1">
    <citation type="submission" date="2019-03" db="EMBL/GenBank/DDBJ databases">
        <title>Genomic Encyclopedia of Type Strains, Phase IV (KMG-IV): sequencing the most valuable type-strain genomes for metagenomic binning, comparative biology and taxonomic classification.</title>
        <authorList>
            <person name="Goeker M."/>
        </authorList>
    </citation>
    <scope>NUCLEOTIDE SEQUENCE [LARGE SCALE GENOMIC DNA]</scope>
    <source>
        <strain evidence="3 4">DSM 45361</strain>
    </source>
</reference>
<keyword evidence="2" id="KW-0812">Transmembrane</keyword>
<comment type="caution">
    <text evidence="3">The sequence shown here is derived from an EMBL/GenBank/DDBJ whole genome shotgun (WGS) entry which is preliminary data.</text>
</comment>
<protein>
    <submittedName>
        <fullName evidence="3">Uncharacterized protein</fullName>
    </submittedName>
</protein>
<proteinExistence type="predicted"/>
<feature type="compositionally biased region" description="Pro residues" evidence="1">
    <location>
        <begin position="18"/>
        <end position="27"/>
    </location>
</feature>
<name>A0A4R6SKC7_LABRH</name>
<keyword evidence="2" id="KW-0472">Membrane</keyword>
<evidence type="ECO:0000313" key="3">
    <source>
        <dbReference type="EMBL" id="TDQ04568.1"/>
    </source>
</evidence>
<keyword evidence="4" id="KW-1185">Reference proteome</keyword>
<keyword evidence="2" id="KW-1133">Transmembrane helix</keyword>